<dbReference type="InterPro" id="IPR005940">
    <property type="entry name" value="Anthranilate_Pribosyl_Tfrase"/>
</dbReference>
<comment type="function">
    <text evidence="9">Catalyzes the transfer of the phosphoribosyl group of 5-phosphorylribose-1-pyrophosphate (PRPP) to anthranilate to yield N-(5'-phosphoribosyl)-anthranilate (PRA).</text>
</comment>
<feature type="binding site" evidence="9">
    <location>
        <begin position="130"/>
        <end position="138"/>
    </location>
    <ligand>
        <name>5-phospho-alpha-D-ribose 1-diphosphate</name>
        <dbReference type="ChEBI" id="CHEBI:58017"/>
    </ligand>
</feature>
<evidence type="ECO:0000313" key="12">
    <source>
        <dbReference type="EMBL" id="BBG29447.1"/>
    </source>
</evidence>
<evidence type="ECO:0000256" key="3">
    <source>
        <dbReference type="ARBA" id="ARBA00022676"/>
    </source>
</evidence>
<evidence type="ECO:0000256" key="9">
    <source>
        <dbReference type="HAMAP-Rule" id="MF_00211"/>
    </source>
</evidence>
<feature type="domain" description="Glycosyl transferase family 3 N-terminal" evidence="11">
    <location>
        <begin position="24"/>
        <end position="85"/>
    </location>
</feature>
<feature type="domain" description="Glycosyl transferase family 3" evidence="10">
    <location>
        <begin position="96"/>
        <end position="344"/>
    </location>
</feature>
<feature type="binding site" evidence="9">
    <location>
        <position position="248"/>
    </location>
    <ligand>
        <name>Mg(2+)</name>
        <dbReference type="ChEBI" id="CHEBI:18420"/>
        <label>2</label>
    </ligand>
</feature>
<dbReference type="PANTHER" id="PTHR43285:SF2">
    <property type="entry name" value="ANTHRANILATE PHOSPHORIBOSYLTRANSFERASE"/>
    <property type="match status" value="1"/>
</dbReference>
<keyword evidence="9" id="KW-0460">Magnesium</keyword>
<dbReference type="InterPro" id="IPR000312">
    <property type="entry name" value="Glycosyl_Trfase_fam3"/>
</dbReference>
<evidence type="ECO:0000256" key="6">
    <source>
        <dbReference type="ARBA" id="ARBA00023141"/>
    </source>
</evidence>
<dbReference type="SUPFAM" id="SSF52418">
    <property type="entry name" value="Nucleoside phosphorylase/phosphoribosyltransferase catalytic domain"/>
    <property type="match status" value="1"/>
</dbReference>
<feature type="binding site" evidence="9">
    <location>
        <position position="133"/>
    </location>
    <ligand>
        <name>anthranilate</name>
        <dbReference type="ChEBI" id="CHEBI:16567"/>
        <label>1</label>
    </ligand>
</feature>
<comment type="similarity">
    <text evidence="9">Belongs to the anthranilate phosphoribosyltransferase family.</text>
</comment>
<comment type="caution">
    <text evidence="9">Lacks conserved residue(s) required for the propagation of feature annotation.</text>
</comment>
<keyword evidence="4 9" id="KW-0808">Transferase</keyword>
<dbReference type="UniPathway" id="UPA00035">
    <property type="reaction ID" value="UER00041"/>
</dbReference>
<keyword evidence="6 9" id="KW-0057">Aromatic amino acid biosynthesis</keyword>
<keyword evidence="13" id="KW-1185">Reference proteome</keyword>
<feature type="binding site" evidence="9">
    <location>
        <position position="114"/>
    </location>
    <ligand>
        <name>Mg(2+)</name>
        <dbReference type="ChEBI" id="CHEBI:18420"/>
        <label>1</label>
    </ligand>
</feature>
<dbReference type="SUPFAM" id="SSF47648">
    <property type="entry name" value="Nucleoside phosphorylase/phosphoribosyltransferase N-terminal domain"/>
    <property type="match status" value="1"/>
</dbReference>
<dbReference type="EMBL" id="AP018933">
    <property type="protein sequence ID" value="BBG29447.1"/>
    <property type="molecule type" value="Genomic_DNA"/>
</dbReference>
<dbReference type="Pfam" id="PF00591">
    <property type="entry name" value="Glycos_transf_3"/>
    <property type="match status" value="1"/>
</dbReference>
<keyword evidence="3 9" id="KW-0328">Glycosyltransferase</keyword>
<name>A0A348HCU5_9GAMM</name>
<dbReference type="NCBIfam" id="TIGR01245">
    <property type="entry name" value="trpD"/>
    <property type="match status" value="1"/>
</dbReference>
<dbReference type="InterPro" id="IPR017459">
    <property type="entry name" value="Glycosyl_Trfase_fam3_N_dom"/>
</dbReference>
<evidence type="ECO:0000256" key="4">
    <source>
        <dbReference type="ARBA" id="ARBA00022679"/>
    </source>
</evidence>
<dbReference type="GO" id="GO:0004048">
    <property type="term" value="F:anthranilate phosphoribosyltransferase activity"/>
    <property type="evidence" value="ECO:0007669"/>
    <property type="project" value="UniProtKB-UniRule"/>
</dbReference>
<protein>
    <recommendedName>
        <fullName evidence="9">Anthranilate phosphoribosyltransferase</fullName>
        <ecNumber evidence="9">2.4.2.18</ecNumber>
    </recommendedName>
</protein>
<feature type="binding site" evidence="9">
    <location>
        <position position="142"/>
    </location>
    <ligand>
        <name>5-phospho-alpha-D-ribose 1-diphosphate</name>
        <dbReference type="ChEBI" id="CHEBI:58017"/>
    </ligand>
</feature>
<gene>
    <name evidence="9" type="primary">trpD</name>
    <name evidence="12" type="ORF">ZBT109_0669</name>
</gene>
<dbReference type="FunFam" id="3.40.1030.10:FF:000002">
    <property type="entry name" value="Anthranilate phosphoribosyltransferase"/>
    <property type="match status" value="1"/>
</dbReference>
<evidence type="ECO:0000256" key="2">
    <source>
        <dbReference type="ARBA" id="ARBA00022605"/>
    </source>
</evidence>
<evidence type="ECO:0000256" key="1">
    <source>
        <dbReference type="ARBA" id="ARBA00004907"/>
    </source>
</evidence>
<dbReference type="Proteomes" id="UP000267342">
    <property type="component" value="Chromosome"/>
</dbReference>
<feature type="binding site" evidence="9">
    <location>
        <position position="188"/>
    </location>
    <ligand>
        <name>anthranilate</name>
        <dbReference type="ChEBI" id="CHEBI:16567"/>
        <label>2</label>
    </ligand>
</feature>
<dbReference type="Gene3D" id="3.40.1030.10">
    <property type="entry name" value="Nucleoside phosphorylase/phosphoribosyltransferase catalytic domain"/>
    <property type="match status" value="1"/>
</dbReference>
<feature type="binding site" evidence="9">
    <location>
        <position position="102"/>
    </location>
    <ligand>
        <name>anthranilate</name>
        <dbReference type="ChEBI" id="CHEBI:16567"/>
        <label>1</label>
    </ligand>
</feature>
<comment type="catalytic activity">
    <reaction evidence="7 9">
        <text>N-(5-phospho-beta-D-ribosyl)anthranilate + diphosphate = 5-phospho-alpha-D-ribose 1-diphosphate + anthranilate</text>
        <dbReference type="Rhea" id="RHEA:11768"/>
        <dbReference type="ChEBI" id="CHEBI:16567"/>
        <dbReference type="ChEBI" id="CHEBI:18277"/>
        <dbReference type="ChEBI" id="CHEBI:33019"/>
        <dbReference type="ChEBI" id="CHEBI:58017"/>
        <dbReference type="EC" id="2.4.2.18"/>
    </reaction>
</comment>
<dbReference type="EC" id="2.4.2.18" evidence="9"/>
<keyword evidence="5 9" id="KW-0822">Tryptophan biosynthesis</keyword>
<dbReference type="HAMAP" id="MF_00211">
    <property type="entry name" value="TrpD"/>
    <property type="match status" value="1"/>
</dbReference>
<feature type="binding site" evidence="9">
    <location>
        <position position="102"/>
    </location>
    <ligand>
        <name>5-phospho-alpha-D-ribose 1-diphosphate</name>
        <dbReference type="ChEBI" id="CHEBI:58017"/>
    </ligand>
</feature>
<dbReference type="KEGG" id="zpl:ZBT109_0669"/>
<dbReference type="InterPro" id="IPR036320">
    <property type="entry name" value="Glycosyl_Trfase_fam3_N_dom_sf"/>
</dbReference>
<feature type="binding site" evidence="9">
    <location>
        <begin position="105"/>
        <end position="106"/>
    </location>
    <ligand>
        <name>5-phospho-alpha-D-ribose 1-diphosphate</name>
        <dbReference type="ChEBI" id="CHEBI:58017"/>
    </ligand>
</feature>
<evidence type="ECO:0000313" key="13">
    <source>
        <dbReference type="Proteomes" id="UP000267342"/>
    </source>
</evidence>
<proteinExistence type="inferred from homology"/>
<comment type="subunit">
    <text evidence="9">Homodimer.</text>
</comment>
<dbReference type="GO" id="GO:0000287">
    <property type="term" value="F:magnesium ion binding"/>
    <property type="evidence" value="ECO:0007669"/>
    <property type="project" value="UniProtKB-UniRule"/>
</dbReference>
<organism evidence="12 13">
    <name type="scientific">Zymobacter palmae</name>
    <dbReference type="NCBI Taxonomy" id="33074"/>
    <lineage>
        <taxon>Bacteria</taxon>
        <taxon>Pseudomonadati</taxon>
        <taxon>Pseudomonadota</taxon>
        <taxon>Gammaproteobacteria</taxon>
        <taxon>Oceanospirillales</taxon>
        <taxon>Halomonadaceae</taxon>
        <taxon>Zymobacter group</taxon>
        <taxon>Zymobacter</taxon>
    </lineage>
</organism>
<evidence type="ECO:0000259" key="10">
    <source>
        <dbReference type="Pfam" id="PF00591"/>
    </source>
</evidence>
<dbReference type="Gene3D" id="1.20.970.10">
    <property type="entry name" value="Transferase, Pyrimidine Nucleoside Phosphorylase, Chain C"/>
    <property type="match status" value="1"/>
</dbReference>
<dbReference type="PANTHER" id="PTHR43285">
    <property type="entry name" value="ANTHRANILATE PHOSPHORIBOSYLTRANSFERASE"/>
    <property type="match status" value="1"/>
</dbReference>
<accession>A0A348HCU5</accession>
<keyword evidence="2 9" id="KW-0028">Amino-acid biosynthesis</keyword>
<dbReference type="GO" id="GO:0005829">
    <property type="term" value="C:cytosol"/>
    <property type="evidence" value="ECO:0007669"/>
    <property type="project" value="TreeGrafter"/>
</dbReference>
<sequence>MPMRFTSAGFIGITGPITRESEMKKILASLIEGTTLSRDQMHKVMQTIMSGSAQPEQIAGVLVALAAKGETSLEISAAAEVLRELMVPVELQASAPAIDIVGTGGDGANLFNVSTAACFVVAAAGVPVAKHGNVAVSSSSGSANLFRTLGLDLSLSPEQIGRCINDVGIGFMFAPQHHPAMKHVAPVRKALGVRTLFNVLGPLINPARVRHHVIGVYAPELLTVMAEALRDLGSERALIVHSEDGLDELSIAAPSQMVMLDHGEITLCDFDPASVGILGSLEPLVVDSAEQSLALIQAAFAGEPGPAADIIALNAGAALCVAQRAGTIAEGVAMARSLMTNGAAAERVRQLQAFAPAVSA</sequence>
<evidence type="ECO:0000256" key="7">
    <source>
        <dbReference type="ARBA" id="ARBA00052328"/>
    </source>
</evidence>
<comment type="similarity">
    <text evidence="8">In the C-terminal section; belongs to the anthranilate phosphoribosyltransferase family.</text>
</comment>
<feature type="binding site" evidence="9">
    <location>
        <position position="247"/>
    </location>
    <ligand>
        <name>Mg(2+)</name>
        <dbReference type="ChEBI" id="CHEBI:18420"/>
        <label>2</label>
    </ligand>
</feature>
<evidence type="ECO:0000256" key="8">
    <source>
        <dbReference type="ARBA" id="ARBA00061188"/>
    </source>
</evidence>
<evidence type="ECO:0000259" key="11">
    <source>
        <dbReference type="Pfam" id="PF02885"/>
    </source>
</evidence>
<comment type="cofactor">
    <cofactor evidence="9">
        <name>Mg(2+)</name>
        <dbReference type="ChEBI" id="CHEBI:18420"/>
    </cofactor>
    <text evidence="9">Binds 2 magnesium ions per monomer.</text>
</comment>
<evidence type="ECO:0000256" key="5">
    <source>
        <dbReference type="ARBA" id="ARBA00022822"/>
    </source>
</evidence>
<dbReference type="AlphaFoldDB" id="A0A348HCU5"/>
<dbReference type="Pfam" id="PF02885">
    <property type="entry name" value="Glycos_trans_3N"/>
    <property type="match status" value="1"/>
</dbReference>
<feature type="binding site" evidence="9">
    <location>
        <position position="248"/>
    </location>
    <ligand>
        <name>Mg(2+)</name>
        <dbReference type="ChEBI" id="CHEBI:18420"/>
        <label>1</label>
    </ligand>
</feature>
<dbReference type="InterPro" id="IPR035902">
    <property type="entry name" value="Nuc_phospho_transferase"/>
</dbReference>
<reference evidence="12 13" key="1">
    <citation type="submission" date="2018-09" db="EMBL/GenBank/DDBJ databases">
        <title>Zymobacter palmae IAM14233 (=T109) whole genome analysis.</title>
        <authorList>
            <person name="Yanase H."/>
        </authorList>
    </citation>
    <scope>NUCLEOTIDE SEQUENCE [LARGE SCALE GENOMIC DNA]</scope>
    <source>
        <strain evidence="12 13">IAM14233</strain>
    </source>
</reference>
<feature type="binding site" evidence="9">
    <location>
        <begin position="112"/>
        <end position="115"/>
    </location>
    <ligand>
        <name>5-phospho-alpha-D-ribose 1-diphosphate</name>
        <dbReference type="ChEBI" id="CHEBI:58017"/>
    </ligand>
</feature>
<keyword evidence="9" id="KW-0479">Metal-binding</keyword>
<comment type="pathway">
    <text evidence="1 9">Amino-acid biosynthesis; L-tryptophan biosynthesis; L-tryptophan from chorismate: step 2/5.</text>
</comment>
<dbReference type="GO" id="GO:0000162">
    <property type="term" value="P:L-tryptophan biosynthetic process"/>
    <property type="evidence" value="ECO:0007669"/>
    <property type="project" value="UniProtKB-UniRule"/>
</dbReference>